<keyword evidence="3 6" id="KW-0489">Methyltransferase</keyword>
<accession>E4KM42</accession>
<dbReference type="RefSeq" id="WP_006417550.1">
    <property type="nucleotide sequence ID" value="NZ_AENN01000001.1"/>
</dbReference>
<comment type="subcellular location">
    <subcellularLocation>
        <location evidence="6">Cytoplasm</location>
    </subcellularLocation>
</comment>
<dbReference type="OrthoDB" id="9785995at2"/>
<gene>
    <name evidence="6 7" type="primary">prmA</name>
    <name evidence="7" type="ORF">HMPREF9257_1027</name>
</gene>
<feature type="binding site" evidence="6">
    <location>
        <position position="201"/>
    </location>
    <ligand>
        <name>S-adenosyl-L-methionine</name>
        <dbReference type="ChEBI" id="CHEBI:59789"/>
    </ligand>
</feature>
<proteinExistence type="inferred from homology"/>
<dbReference type="HAMAP" id="MF_00735">
    <property type="entry name" value="Methyltr_PrmA"/>
    <property type="match status" value="1"/>
</dbReference>
<dbReference type="Gene3D" id="3.40.50.150">
    <property type="entry name" value="Vaccinia Virus protein VP39"/>
    <property type="match status" value="1"/>
</dbReference>
<dbReference type="CDD" id="cd02440">
    <property type="entry name" value="AdoMet_MTases"/>
    <property type="match status" value="1"/>
</dbReference>
<dbReference type="InterPro" id="IPR029063">
    <property type="entry name" value="SAM-dependent_MTases_sf"/>
</dbReference>
<keyword evidence="7" id="KW-0689">Ribosomal protein</keyword>
<organism evidence="7 8">
    <name type="scientific">Eremococcus coleocola ACS-139-V-Col8</name>
    <dbReference type="NCBI Taxonomy" id="908337"/>
    <lineage>
        <taxon>Bacteria</taxon>
        <taxon>Bacillati</taxon>
        <taxon>Bacillota</taxon>
        <taxon>Bacilli</taxon>
        <taxon>Lactobacillales</taxon>
        <taxon>Aerococcaceae</taxon>
        <taxon>Eremococcus</taxon>
    </lineage>
</organism>
<reference evidence="7 8" key="1">
    <citation type="submission" date="2010-10" db="EMBL/GenBank/DDBJ databases">
        <authorList>
            <person name="Durkin A.S."/>
            <person name="Madupu R."/>
            <person name="Torralba M."/>
            <person name="Gillis M."/>
            <person name="Methe B."/>
            <person name="Sutton G."/>
            <person name="Nelson K.E."/>
        </authorList>
    </citation>
    <scope>NUCLEOTIDE SEQUENCE [LARGE SCALE GENOMIC DNA]</scope>
    <source>
        <strain evidence="7 8">ACS-139-V-Col8</strain>
    </source>
</reference>
<dbReference type="InterPro" id="IPR050078">
    <property type="entry name" value="Ribosomal_L11_MeTrfase_PrmA"/>
</dbReference>
<feature type="binding site" evidence="6">
    <location>
        <position position="158"/>
    </location>
    <ligand>
        <name>S-adenosyl-L-methionine</name>
        <dbReference type="ChEBI" id="CHEBI:59789"/>
    </ligand>
</feature>
<dbReference type="PANTHER" id="PTHR43648:SF1">
    <property type="entry name" value="ELECTRON TRANSFER FLAVOPROTEIN BETA SUBUNIT LYSINE METHYLTRANSFERASE"/>
    <property type="match status" value="1"/>
</dbReference>
<feature type="binding site" evidence="6">
    <location>
        <position position="253"/>
    </location>
    <ligand>
        <name>S-adenosyl-L-methionine</name>
        <dbReference type="ChEBI" id="CHEBI:59789"/>
    </ligand>
</feature>
<feature type="binding site" evidence="6">
    <location>
        <position position="179"/>
    </location>
    <ligand>
        <name>S-adenosyl-L-methionine</name>
        <dbReference type="ChEBI" id="CHEBI:59789"/>
    </ligand>
</feature>
<keyword evidence="4 6" id="KW-0808">Transferase</keyword>
<dbReference type="GO" id="GO:0032259">
    <property type="term" value="P:methylation"/>
    <property type="evidence" value="ECO:0007669"/>
    <property type="project" value="UniProtKB-KW"/>
</dbReference>
<dbReference type="STRING" id="908337.HMPREF9257_1027"/>
<keyword evidence="7" id="KW-0687">Ribonucleoprotein</keyword>
<evidence type="ECO:0000256" key="3">
    <source>
        <dbReference type="ARBA" id="ARBA00022603"/>
    </source>
</evidence>
<protein>
    <recommendedName>
        <fullName evidence="6">Ribosomal protein L11 methyltransferase</fullName>
        <shortName evidence="6">L11 Mtase</shortName>
        <ecNumber evidence="6">2.1.1.-</ecNumber>
    </recommendedName>
</protein>
<keyword evidence="2 6" id="KW-0963">Cytoplasm</keyword>
<evidence type="ECO:0000256" key="5">
    <source>
        <dbReference type="ARBA" id="ARBA00022691"/>
    </source>
</evidence>
<sequence>MTQWIQLKVSLDLKDPNLTEWVSYQLFEAGAQGVDLNYAYDYLEGHDNLFGEIPLEVKDTDQQHSVELLAYFEDPDQAQVEKQVQSQVDQTQLHFTWTQVQEENWQEKWMAFYQPEFISRYLVIVPDWMRYSLDLKADQIPIFLDPGVAFGTGNHPTTQLGGQALEIFMRGGERVLDVGTGSGILAFIAASLGASQVAGFDLDPQAVASAQANLTLQNHNSLIQDLEAQGKIRFAVNDLLAGVDQRTDIIVANILPHILVNLFDQAYPLLTDQGYLILGGILEEKADFVIQAMDQHGFKLVQRTDLKGWVGLVAQKKEEA</sequence>
<dbReference type="eggNOG" id="COG2264">
    <property type="taxonomic scope" value="Bacteria"/>
</dbReference>
<dbReference type="Pfam" id="PF06325">
    <property type="entry name" value="PrmA"/>
    <property type="match status" value="1"/>
</dbReference>
<comment type="caution">
    <text evidence="7">The sequence shown here is derived from an EMBL/GenBank/DDBJ whole genome shotgun (WGS) entry which is preliminary data.</text>
</comment>
<keyword evidence="5 6" id="KW-0949">S-adenosyl-L-methionine</keyword>
<comment type="catalytic activity">
    <reaction evidence="6">
        <text>L-lysyl-[protein] + 3 S-adenosyl-L-methionine = N(6),N(6),N(6)-trimethyl-L-lysyl-[protein] + 3 S-adenosyl-L-homocysteine + 3 H(+)</text>
        <dbReference type="Rhea" id="RHEA:54192"/>
        <dbReference type="Rhea" id="RHEA-COMP:9752"/>
        <dbReference type="Rhea" id="RHEA-COMP:13826"/>
        <dbReference type="ChEBI" id="CHEBI:15378"/>
        <dbReference type="ChEBI" id="CHEBI:29969"/>
        <dbReference type="ChEBI" id="CHEBI:57856"/>
        <dbReference type="ChEBI" id="CHEBI:59789"/>
        <dbReference type="ChEBI" id="CHEBI:61961"/>
    </reaction>
</comment>
<evidence type="ECO:0000256" key="2">
    <source>
        <dbReference type="ARBA" id="ARBA00022490"/>
    </source>
</evidence>
<dbReference type="PIRSF" id="PIRSF000401">
    <property type="entry name" value="RPL11_MTase"/>
    <property type="match status" value="1"/>
</dbReference>
<evidence type="ECO:0000313" key="7">
    <source>
        <dbReference type="EMBL" id="EFR32068.1"/>
    </source>
</evidence>
<dbReference type="SUPFAM" id="SSF53335">
    <property type="entry name" value="S-adenosyl-L-methionine-dependent methyltransferases"/>
    <property type="match status" value="1"/>
</dbReference>
<name>E4KM42_9LACT</name>
<evidence type="ECO:0000256" key="6">
    <source>
        <dbReference type="HAMAP-Rule" id="MF_00735"/>
    </source>
</evidence>
<dbReference type="NCBIfam" id="TIGR00406">
    <property type="entry name" value="prmA"/>
    <property type="match status" value="1"/>
</dbReference>
<dbReference type="GO" id="GO:0005737">
    <property type="term" value="C:cytoplasm"/>
    <property type="evidence" value="ECO:0007669"/>
    <property type="project" value="UniProtKB-SubCell"/>
</dbReference>
<dbReference type="EMBL" id="AENN01000001">
    <property type="protein sequence ID" value="EFR32068.1"/>
    <property type="molecule type" value="Genomic_DNA"/>
</dbReference>
<evidence type="ECO:0000256" key="4">
    <source>
        <dbReference type="ARBA" id="ARBA00022679"/>
    </source>
</evidence>
<dbReference type="GO" id="GO:0005840">
    <property type="term" value="C:ribosome"/>
    <property type="evidence" value="ECO:0007669"/>
    <property type="project" value="UniProtKB-KW"/>
</dbReference>
<dbReference type="EC" id="2.1.1.-" evidence="6"/>
<dbReference type="Proteomes" id="UP000005990">
    <property type="component" value="Unassembled WGS sequence"/>
</dbReference>
<comment type="function">
    <text evidence="6">Methylates ribosomal protein L11.</text>
</comment>
<evidence type="ECO:0000256" key="1">
    <source>
        <dbReference type="ARBA" id="ARBA00009741"/>
    </source>
</evidence>
<comment type="similarity">
    <text evidence="1 6">Belongs to the methyltransferase superfamily. PrmA family.</text>
</comment>
<dbReference type="InterPro" id="IPR004498">
    <property type="entry name" value="Ribosomal_PrmA_MeTrfase"/>
</dbReference>
<dbReference type="PANTHER" id="PTHR43648">
    <property type="entry name" value="ELECTRON TRANSFER FLAVOPROTEIN BETA SUBUNIT LYSINE METHYLTRANSFERASE"/>
    <property type="match status" value="1"/>
</dbReference>
<dbReference type="GO" id="GO:0016279">
    <property type="term" value="F:protein-lysine N-methyltransferase activity"/>
    <property type="evidence" value="ECO:0007669"/>
    <property type="project" value="RHEA"/>
</dbReference>
<dbReference type="AlphaFoldDB" id="E4KM42"/>
<keyword evidence="8" id="KW-1185">Reference proteome</keyword>
<evidence type="ECO:0000313" key="8">
    <source>
        <dbReference type="Proteomes" id="UP000005990"/>
    </source>
</evidence>